<evidence type="ECO:0000256" key="1">
    <source>
        <dbReference type="ARBA" id="ARBA00022603"/>
    </source>
</evidence>
<dbReference type="NCBIfam" id="TIGR00536">
    <property type="entry name" value="hemK_fam"/>
    <property type="match status" value="1"/>
</dbReference>
<dbReference type="AlphaFoldDB" id="A0A4V2T1X3"/>
<dbReference type="HAMAP" id="MF_02126">
    <property type="entry name" value="RF_methyltr_PrmC"/>
    <property type="match status" value="1"/>
</dbReference>
<comment type="similarity">
    <text evidence="5">Belongs to the protein N5-glutamine methyltransferase family. PrmC subfamily.</text>
</comment>
<keyword evidence="3 5" id="KW-0949">S-adenosyl-L-methionine</keyword>
<evidence type="ECO:0000259" key="6">
    <source>
        <dbReference type="Pfam" id="PF13847"/>
    </source>
</evidence>
<evidence type="ECO:0000313" key="9">
    <source>
        <dbReference type="Proteomes" id="UP000295504"/>
    </source>
</evidence>
<comment type="function">
    <text evidence="5">Methylates the class 1 translation termination release factors RF1/PrfA and RF2/PrfB on the glutamine residue of the universally conserved GGQ motif.</text>
</comment>
<dbReference type="SUPFAM" id="SSF53335">
    <property type="entry name" value="S-adenosyl-L-methionine-dependent methyltransferases"/>
    <property type="match status" value="1"/>
</dbReference>
<feature type="binding site" evidence="5">
    <location>
        <begin position="124"/>
        <end position="128"/>
    </location>
    <ligand>
        <name>S-adenosyl-L-methionine</name>
        <dbReference type="ChEBI" id="CHEBI:59789"/>
    </ligand>
</feature>
<dbReference type="RefSeq" id="WP_132849726.1">
    <property type="nucleotide sequence ID" value="NZ_CP058648.1"/>
</dbReference>
<feature type="domain" description="Methyltransferase" evidence="6">
    <location>
        <begin position="116"/>
        <end position="203"/>
    </location>
</feature>
<dbReference type="InterPro" id="IPR004556">
    <property type="entry name" value="HemK-like"/>
</dbReference>
<dbReference type="InterPro" id="IPR040758">
    <property type="entry name" value="PrmC_N"/>
</dbReference>
<name>A0A4V2T1X3_9FIRM</name>
<dbReference type="EC" id="2.1.1.297" evidence="5"/>
<proteinExistence type="inferred from homology"/>
<feature type="domain" description="Release factor glutamine methyltransferase N-terminal" evidence="7">
    <location>
        <begin position="6"/>
        <end position="75"/>
    </location>
</feature>
<gene>
    <name evidence="5" type="primary">prmC</name>
    <name evidence="8" type="ORF">EDD79_10634</name>
</gene>
<dbReference type="PANTHER" id="PTHR18895">
    <property type="entry name" value="HEMK METHYLTRANSFERASE"/>
    <property type="match status" value="1"/>
</dbReference>
<evidence type="ECO:0000313" key="8">
    <source>
        <dbReference type="EMBL" id="TCP95163.1"/>
    </source>
</evidence>
<dbReference type="InterPro" id="IPR029063">
    <property type="entry name" value="SAM-dependent_MTases_sf"/>
</dbReference>
<protein>
    <recommendedName>
        <fullName evidence="5">Release factor glutamine methyltransferase</fullName>
        <shortName evidence="5">RF MTase</shortName>
        <ecNumber evidence="5">2.1.1.297</ecNumber>
    </recommendedName>
    <alternativeName>
        <fullName evidence="5">N5-glutamine methyltransferase PrmC</fullName>
    </alternativeName>
    <alternativeName>
        <fullName evidence="5">Protein-(glutamine-N5) MTase PrmC</fullName>
    </alternativeName>
    <alternativeName>
        <fullName evidence="5">Protein-glutamine N-methyltransferase PrmC</fullName>
    </alternativeName>
</protein>
<dbReference type="Gene3D" id="1.10.8.10">
    <property type="entry name" value="DNA helicase RuvA subunit, C-terminal domain"/>
    <property type="match status" value="1"/>
</dbReference>
<dbReference type="Pfam" id="PF17827">
    <property type="entry name" value="PrmC_N"/>
    <property type="match status" value="1"/>
</dbReference>
<dbReference type="Proteomes" id="UP000295504">
    <property type="component" value="Unassembled WGS sequence"/>
</dbReference>
<keyword evidence="2 5" id="KW-0808">Transferase</keyword>
<dbReference type="PANTHER" id="PTHR18895:SF74">
    <property type="entry name" value="MTRF1L RELEASE FACTOR GLUTAMINE METHYLTRANSFERASE"/>
    <property type="match status" value="1"/>
</dbReference>
<dbReference type="FunFam" id="3.40.50.150:FF:000053">
    <property type="entry name" value="Release factor glutamine methyltransferase"/>
    <property type="match status" value="1"/>
</dbReference>
<dbReference type="Pfam" id="PF13847">
    <property type="entry name" value="Methyltransf_31"/>
    <property type="match status" value="1"/>
</dbReference>
<dbReference type="EMBL" id="SLYC01000063">
    <property type="protein sequence ID" value="TCP95163.1"/>
    <property type="molecule type" value="Genomic_DNA"/>
</dbReference>
<comment type="caution">
    <text evidence="5">Lacks conserved residue(s) required for the propagation of feature annotation.</text>
</comment>
<dbReference type="Gene3D" id="3.40.50.150">
    <property type="entry name" value="Vaccinia Virus protein VP39"/>
    <property type="match status" value="1"/>
</dbReference>
<evidence type="ECO:0000256" key="2">
    <source>
        <dbReference type="ARBA" id="ARBA00022679"/>
    </source>
</evidence>
<sequence length="289" mass="33291">MMNISQLLKEAREQFEKLQLPTPQLDAEVLLCYFLNKDRSYVHIYPEKEISREICRKFWEAVDKRKNRMPIQYIVNYQQFMGLDFYVDERVLIPRGDTEILVEEVIEIYNKEKANEEVDILDIGTGSGAITISLAKYINKAQVYSVDISEKALEIAKINALNNGVSDRIEFLLGSMFEPLNNKGLEKSFDYIVSNPPYIPSKDVLELDEQVKSYEPKLALDGGEDGLDFYRSIIETAPNYLKNGAWLIFEIGYNQGQDLVNLMREKDFSDISVIKDLAGLDRVVKGKYK</sequence>
<dbReference type="GO" id="GO:0102559">
    <property type="term" value="F:peptide chain release factor N(5)-glutamine methyltransferase activity"/>
    <property type="evidence" value="ECO:0007669"/>
    <property type="project" value="UniProtKB-EC"/>
</dbReference>
<dbReference type="PROSITE" id="PS00092">
    <property type="entry name" value="N6_MTASE"/>
    <property type="match status" value="1"/>
</dbReference>
<keyword evidence="1 5" id="KW-0489">Methyltransferase</keyword>
<organism evidence="8 9">
    <name type="scientific">Serpentinicella alkaliphila</name>
    <dbReference type="NCBI Taxonomy" id="1734049"/>
    <lineage>
        <taxon>Bacteria</taxon>
        <taxon>Bacillati</taxon>
        <taxon>Bacillota</taxon>
        <taxon>Clostridia</taxon>
        <taxon>Peptostreptococcales</taxon>
        <taxon>Natronincolaceae</taxon>
        <taxon>Serpentinicella</taxon>
    </lineage>
</organism>
<evidence type="ECO:0000256" key="4">
    <source>
        <dbReference type="ARBA" id="ARBA00048391"/>
    </source>
</evidence>
<comment type="catalytic activity">
    <reaction evidence="4 5">
        <text>L-glutaminyl-[peptide chain release factor] + S-adenosyl-L-methionine = N(5)-methyl-L-glutaminyl-[peptide chain release factor] + S-adenosyl-L-homocysteine + H(+)</text>
        <dbReference type="Rhea" id="RHEA:42896"/>
        <dbReference type="Rhea" id="RHEA-COMP:10271"/>
        <dbReference type="Rhea" id="RHEA-COMP:10272"/>
        <dbReference type="ChEBI" id="CHEBI:15378"/>
        <dbReference type="ChEBI" id="CHEBI:30011"/>
        <dbReference type="ChEBI" id="CHEBI:57856"/>
        <dbReference type="ChEBI" id="CHEBI:59789"/>
        <dbReference type="ChEBI" id="CHEBI:61891"/>
        <dbReference type="EC" id="2.1.1.297"/>
    </reaction>
</comment>
<evidence type="ECO:0000256" key="3">
    <source>
        <dbReference type="ARBA" id="ARBA00022691"/>
    </source>
</evidence>
<dbReference type="OrthoDB" id="9800643at2"/>
<dbReference type="InterPro" id="IPR025714">
    <property type="entry name" value="Methyltranfer_dom"/>
</dbReference>
<accession>A0A4V2T1X3</accession>
<evidence type="ECO:0000256" key="5">
    <source>
        <dbReference type="HAMAP-Rule" id="MF_02126"/>
    </source>
</evidence>
<feature type="binding site" evidence="5">
    <location>
        <position position="147"/>
    </location>
    <ligand>
        <name>S-adenosyl-L-methionine</name>
        <dbReference type="ChEBI" id="CHEBI:59789"/>
    </ligand>
</feature>
<comment type="caution">
    <text evidence="8">The sequence shown here is derived from an EMBL/GenBank/DDBJ whole genome shotgun (WGS) entry which is preliminary data.</text>
</comment>
<dbReference type="GO" id="GO:0032259">
    <property type="term" value="P:methylation"/>
    <property type="evidence" value="ECO:0007669"/>
    <property type="project" value="UniProtKB-KW"/>
</dbReference>
<evidence type="ECO:0000259" key="7">
    <source>
        <dbReference type="Pfam" id="PF17827"/>
    </source>
</evidence>
<dbReference type="NCBIfam" id="TIGR03534">
    <property type="entry name" value="RF_mod_PrmC"/>
    <property type="match status" value="1"/>
</dbReference>
<keyword evidence="9" id="KW-1185">Reference proteome</keyword>
<feature type="binding site" evidence="5">
    <location>
        <begin position="195"/>
        <end position="198"/>
    </location>
    <ligand>
        <name>substrate</name>
    </ligand>
</feature>
<dbReference type="InterPro" id="IPR019874">
    <property type="entry name" value="RF_methyltr_PrmC"/>
</dbReference>
<reference evidence="8 9" key="1">
    <citation type="submission" date="2019-03" db="EMBL/GenBank/DDBJ databases">
        <title>Genomic Encyclopedia of Type Strains, Phase IV (KMG-IV): sequencing the most valuable type-strain genomes for metagenomic binning, comparative biology and taxonomic classification.</title>
        <authorList>
            <person name="Goeker M."/>
        </authorList>
    </citation>
    <scope>NUCLEOTIDE SEQUENCE [LARGE SCALE GENOMIC DNA]</scope>
    <source>
        <strain evidence="8 9">DSM 100013</strain>
    </source>
</reference>
<dbReference type="GO" id="GO:0003676">
    <property type="term" value="F:nucleic acid binding"/>
    <property type="evidence" value="ECO:0007669"/>
    <property type="project" value="InterPro"/>
</dbReference>
<dbReference type="CDD" id="cd02440">
    <property type="entry name" value="AdoMet_MTases"/>
    <property type="match status" value="1"/>
</dbReference>
<dbReference type="InterPro" id="IPR002052">
    <property type="entry name" value="DNA_methylase_N6_adenine_CS"/>
</dbReference>
<feature type="binding site" evidence="5">
    <location>
        <position position="195"/>
    </location>
    <ligand>
        <name>S-adenosyl-L-methionine</name>
        <dbReference type="ChEBI" id="CHEBI:59789"/>
    </ligand>
</feature>
<dbReference type="InterPro" id="IPR050320">
    <property type="entry name" value="N5-glutamine_MTase"/>
</dbReference>